<dbReference type="AlphaFoldDB" id="A0A1J5MR94"/>
<dbReference type="InterPro" id="IPR052193">
    <property type="entry name" value="Peptidase_C59"/>
</dbReference>
<evidence type="ECO:0000259" key="4">
    <source>
        <dbReference type="Pfam" id="PF02275"/>
    </source>
</evidence>
<dbReference type="InterPro" id="IPR029132">
    <property type="entry name" value="CBAH/NAAA_C"/>
</dbReference>
<dbReference type="Gene3D" id="3.60.60.10">
    <property type="entry name" value="Penicillin V Acylase, Chain A"/>
    <property type="match status" value="1"/>
</dbReference>
<gene>
    <name evidence="5" type="primary">cbh_1</name>
    <name evidence="5" type="ORF">BerOc1_01041</name>
</gene>
<dbReference type="SUPFAM" id="SSF56235">
    <property type="entry name" value="N-terminal nucleophile aminohydrolases (Ntn hydrolases)"/>
    <property type="match status" value="1"/>
</dbReference>
<keyword evidence="2 5" id="KW-0378">Hydrolase</keyword>
<dbReference type="Pfam" id="PF02275">
    <property type="entry name" value="CBAH"/>
    <property type="match status" value="1"/>
</dbReference>
<dbReference type="Proteomes" id="UP000181901">
    <property type="component" value="Unassembled WGS sequence"/>
</dbReference>
<reference evidence="5 6" key="1">
    <citation type="submission" date="2015-09" db="EMBL/GenBank/DDBJ databases">
        <title>Genome of Desulfovibrio dechloracetivorans BerOc1, a mercury methylating strain isolated from highly hydrocarbons and metals contaminated coastal sediments.</title>
        <authorList>
            <person name="Goni Urriza M."/>
            <person name="Gassie C."/>
            <person name="Bouchez O."/>
            <person name="Klopp C."/>
            <person name="Ranchou-Peyruse A."/>
            <person name="Remy G."/>
        </authorList>
    </citation>
    <scope>NUCLEOTIDE SEQUENCE [LARGE SCALE GENOMIC DNA]</scope>
    <source>
        <strain evidence="5 6">BerOc1</strain>
    </source>
</reference>
<evidence type="ECO:0000313" key="5">
    <source>
        <dbReference type="EMBL" id="OIQ49118.1"/>
    </source>
</evidence>
<dbReference type="InterPro" id="IPR029055">
    <property type="entry name" value="Ntn_hydrolases_N"/>
</dbReference>
<evidence type="ECO:0000256" key="3">
    <source>
        <dbReference type="SAM" id="SignalP"/>
    </source>
</evidence>
<dbReference type="GO" id="GO:0045302">
    <property type="term" value="F:choloylglycine hydrolase activity"/>
    <property type="evidence" value="ECO:0007669"/>
    <property type="project" value="UniProtKB-EC"/>
</dbReference>
<feature type="chain" id="PRO_5012295083" evidence="3">
    <location>
        <begin position="24"/>
        <end position="369"/>
    </location>
</feature>
<evidence type="ECO:0000256" key="1">
    <source>
        <dbReference type="ARBA" id="ARBA00006625"/>
    </source>
</evidence>
<dbReference type="OrthoDB" id="1265391at2"/>
<comment type="similarity">
    <text evidence="1">Belongs to the peptidase C59 family.</text>
</comment>
<keyword evidence="6" id="KW-1185">Reference proteome</keyword>
<evidence type="ECO:0000313" key="6">
    <source>
        <dbReference type="Proteomes" id="UP000181901"/>
    </source>
</evidence>
<feature type="signal peptide" evidence="3">
    <location>
        <begin position="1"/>
        <end position="23"/>
    </location>
</feature>
<accession>A0A1J5MR94</accession>
<feature type="domain" description="Choloylglycine hydrolase/NAAA C-terminal" evidence="4">
    <location>
        <begin position="29"/>
        <end position="349"/>
    </location>
</feature>
<organism evidence="5 6">
    <name type="scientific">Pseudodesulfovibrio hydrargyri</name>
    <dbReference type="NCBI Taxonomy" id="2125990"/>
    <lineage>
        <taxon>Bacteria</taxon>
        <taxon>Pseudomonadati</taxon>
        <taxon>Thermodesulfobacteriota</taxon>
        <taxon>Desulfovibrionia</taxon>
        <taxon>Desulfovibrionales</taxon>
        <taxon>Desulfovibrionaceae</taxon>
    </lineage>
</organism>
<dbReference type="EC" id="3.5.1.24" evidence="5"/>
<proteinExistence type="inferred from homology"/>
<dbReference type="PANTHER" id="PTHR35527">
    <property type="entry name" value="CHOLOYLGLYCINE HYDROLASE"/>
    <property type="match status" value="1"/>
</dbReference>
<sequence>MPVQRIALFAVFLSIFSWMPAVTADASACTGMRVVAKDGSVAWARSLEFGSDIGSALMVAQRGMQWTSGAPDKAQGLRWTAKHAFVGPTAWGLPLPIEGMNEKGLYAGGFWMTEGESEFPDVQPTDYPRTVAQMYFVPWVLTNFATVDEIKAALPGITIAGLRVEALRTVPLAHWYVMDATGKAAVIESIDGKVTIRDNPVGVFTNAPSFGWHLTNLRQYMNLNPDNVKSAKLGGYEVRPLGEGTGLLGLPGDFTPPSRFVRAAVLANSALQPDDADGAVNLGMNLIAGFAIAKGVSRGVGADGKPEYDYTQWTTVYDLARKGLYVRTYENQNYRLVRFDKLPLDGGKILTIPMDKRFGPYEDISGQAH</sequence>
<dbReference type="EMBL" id="LKAQ01000004">
    <property type="protein sequence ID" value="OIQ49118.1"/>
    <property type="molecule type" value="Genomic_DNA"/>
</dbReference>
<name>A0A1J5MR94_9BACT</name>
<evidence type="ECO:0000256" key="2">
    <source>
        <dbReference type="ARBA" id="ARBA00022801"/>
    </source>
</evidence>
<dbReference type="RefSeq" id="WP_084641108.1">
    <property type="nucleotide sequence ID" value="NZ_LKAQ01000004.1"/>
</dbReference>
<comment type="caution">
    <text evidence="5">The sequence shown here is derived from an EMBL/GenBank/DDBJ whole genome shotgun (WGS) entry which is preliminary data.</text>
</comment>
<dbReference type="PANTHER" id="PTHR35527:SF2">
    <property type="entry name" value="HYDROLASE"/>
    <property type="match status" value="1"/>
</dbReference>
<protein>
    <submittedName>
        <fullName evidence="5">Choloylglycine hydrolase</fullName>
        <ecNumber evidence="5">3.5.1.24</ecNumber>
    </submittedName>
</protein>
<keyword evidence="3" id="KW-0732">Signal</keyword>